<dbReference type="EMBL" id="JACATE010000001">
    <property type="protein sequence ID" value="NWJ27961.1"/>
    <property type="molecule type" value="Genomic_DNA"/>
</dbReference>
<evidence type="ECO:0000313" key="11">
    <source>
        <dbReference type="Proteomes" id="UP000535457"/>
    </source>
</evidence>
<evidence type="ECO:0000313" key="4">
    <source>
        <dbReference type="EMBL" id="NWJ56343.1"/>
    </source>
</evidence>
<evidence type="ECO:0000313" key="17">
    <source>
        <dbReference type="Proteomes" id="UP000575480"/>
    </source>
</evidence>
<accession>A0A7K4NKG9</accession>
<dbReference type="Proteomes" id="UP000559282">
    <property type="component" value="Unassembled WGS sequence"/>
</dbReference>
<sequence length="51" mass="6077">MQCSISKCKLKVIETVKISFRETRNLCKEHYKLFKNKDKKYLTNFTKASGF</sequence>
<dbReference type="EMBL" id="JACATF010000002">
    <property type="protein sequence ID" value="NWK07013.1"/>
    <property type="molecule type" value="Genomic_DNA"/>
</dbReference>
<dbReference type="Proteomes" id="UP000520052">
    <property type="component" value="Unassembled WGS sequence"/>
</dbReference>
<evidence type="ECO:0000313" key="13">
    <source>
        <dbReference type="Proteomes" id="UP000549797"/>
    </source>
</evidence>
<dbReference type="Proteomes" id="UP000575480">
    <property type="component" value="Unassembled WGS sequence"/>
</dbReference>
<reference evidence="6" key="2">
    <citation type="submission" date="2020-06" db="EMBL/GenBank/DDBJ databases">
        <authorList>
            <person name="Wang Y."/>
        </authorList>
    </citation>
    <scope>NUCLEOTIDE SEQUENCE</scope>
    <source>
        <strain evidence="3">C4</strain>
        <strain evidence="8">D1a</strain>
        <strain evidence="1">L14</strain>
        <strain evidence="4">L15a</strain>
        <strain evidence="9">L19a</strain>
        <strain evidence="7">T1C4</strain>
        <strain evidence="2">T1L11</strain>
        <strain evidence="6">T1L9</strain>
        <strain evidence="5">T3L1</strain>
    </source>
</reference>
<dbReference type="AlphaFoldDB" id="A0A7K4NKG9"/>
<evidence type="ECO:0000313" key="7">
    <source>
        <dbReference type="EMBL" id="NWK07013.1"/>
    </source>
</evidence>
<gene>
    <name evidence="6" type="ORF">HX840_07240</name>
    <name evidence="7" type="ORF">HX847_01075</name>
    <name evidence="2" type="ORF">HX848_00935</name>
    <name evidence="3" type="ORF">HX850_00610</name>
    <name evidence="8" type="ORF">HX852_04085</name>
    <name evidence="9" type="ORF">HX853_05335</name>
    <name evidence="5" type="ORF">HX854_07655</name>
    <name evidence="4" type="ORF">HX858_01015</name>
    <name evidence="1" type="ORF">HX860_03130</name>
</gene>
<evidence type="ECO:0000313" key="3">
    <source>
        <dbReference type="EMBL" id="NWJ29414.1"/>
    </source>
</evidence>
<dbReference type="Proteomes" id="UP000587702">
    <property type="component" value="Unassembled WGS sequence"/>
</dbReference>
<dbReference type="EMBL" id="JACATD010000013">
    <property type="protein sequence ID" value="NWK01673.1"/>
    <property type="molecule type" value="Genomic_DNA"/>
</dbReference>
<reference evidence="10 11" key="1">
    <citation type="journal article" date="2019" name="Environ. Microbiol.">
        <title>Genomics insights into ecotype formation of ammonia-oxidizing archaea in the deep ocean.</title>
        <authorList>
            <person name="Wang Y."/>
            <person name="Huang J.M."/>
            <person name="Cui G.J."/>
            <person name="Nunoura T."/>
            <person name="Takaki Y."/>
            <person name="Li W.L."/>
            <person name="Li J."/>
            <person name="Gao Z.M."/>
            <person name="Takai K."/>
            <person name="Zhang A.Q."/>
            <person name="Stepanauskas R."/>
        </authorList>
    </citation>
    <scope>NUCLEOTIDE SEQUENCE [LARGE SCALE GENOMIC DNA]</scope>
    <source>
        <strain evidence="3 16">C4</strain>
        <strain evidence="8 13">D1a</strain>
        <strain evidence="1 18">L14</strain>
        <strain evidence="4 17">L15a</strain>
        <strain evidence="9 11">L19a</strain>
        <strain evidence="7 14">T1C4</strain>
        <strain evidence="2 15">T1L11</strain>
        <strain evidence="6 12">T1L9</strain>
        <strain evidence="5 10">T3L1</strain>
    </source>
</reference>
<protein>
    <submittedName>
        <fullName evidence="6">Uncharacterized protein</fullName>
    </submittedName>
</protein>
<proteinExistence type="predicted"/>
<evidence type="ECO:0000313" key="8">
    <source>
        <dbReference type="EMBL" id="NWK08948.1"/>
    </source>
</evidence>
<dbReference type="EMBL" id="JACATC010000012">
    <property type="protein sequence ID" value="NWJ84580.1"/>
    <property type="molecule type" value="Genomic_DNA"/>
</dbReference>
<evidence type="ECO:0000313" key="6">
    <source>
        <dbReference type="EMBL" id="NWK01673.1"/>
    </source>
</evidence>
<dbReference type="Proteomes" id="UP000535457">
    <property type="component" value="Unassembled WGS sequence"/>
</dbReference>
<dbReference type="EMBL" id="JACATJ010000005">
    <property type="protein sequence ID" value="NWK08948.1"/>
    <property type="molecule type" value="Genomic_DNA"/>
</dbReference>
<dbReference type="EMBL" id="JACATI010000002">
    <property type="protein sequence ID" value="NWJ20050.1"/>
    <property type="molecule type" value="Genomic_DNA"/>
</dbReference>
<dbReference type="EMBL" id="JACATG010000007">
    <property type="protein sequence ID" value="NWK14040.1"/>
    <property type="molecule type" value="Genomic_DNA"/>
</dbReference>
<evidence type="ECO:0000313" key="14">
    <source>
        <dbReference type="Proteomes" id="UP000559282"/>
    </source>
</evidence>
<comment type="caution">
    <text evidence="6">The sequence shown here is derived from an EMBL/GenBank/DDBJ whole genome shotgun (WGS) entry which is preliminary data.</text>
</comment>
<evidence type="ECO:0000313" key="15">
    <source>
        <dbReference type="Proteomes" id="UP000563820"/>
    </source>
</evidence>
<evidence type="ECO:0000313" key="18">
    <source>
        <dbReference type="Proteomes" id="UP000587702"/>
    </source>
</evidence>
<dbReference type="Proteomes" id="UP000549797">
    <property type="component" value="Unassembled WGS sequence"/>
</dbReference>
<evidence type="ECO:0000313" key="2">
    <source>
        <dbReference type="EMBL" id="NWJ27961.1"/>
    </source>
</evidence>
<dbReference type="EMBL" id="JACATH010000001">
    <property type="protein sequence ID" value="NWJ56343.1"/>
    <property type="molecule type" value="Genomic_DNA"/>
</dbReference>
<evidence type="ECO:0000313" key="12">
    <source>
        <dbReference type="Proteomes" id="UP000547822"/>
    </source>
</evidence>
<dbReference type="EMBL" id="JACATK010000002">
    <property type="protein sequence ID" value="NWJ29414.1"/>
    <property type="molecule type" value="Genomic_DNA"/>
</dbReference>
<evidence type="ECO:0000313" key="9">
    <source>
        <dbReference type="EMBL" id="NWK14040.1"/>
    </source>
</evidence>
<dbReference type="Proteomes" id="UP000568446">
    <property type="component" value="Unassembled WGS sequence"/>
</dbReference>
<evidence type="ECO:0000313" key="5">
    <source>
        <dbReference type="EMBL" id="NWJ84580.1"/>
    </source>
</evidence>
<evidence type="ECO:0000313" key="16">
    <source>
        <dbReference type="Proteomes" id="UP000568446"/>
    </source>
</evidence>
<evidence type="ECO:0000313" key="10">
    <source>
        <dbReference type="Proteomes" id="UP000520052"/>
    </source>
</evidence>
<organism evidence="6 12">
    <name type="scientific">Marine Group I thaumarchaeote</name>
    <dbReference type="NCBI Taxonomy" id="2511932"/>
    <lineage>
        <taxon>Archaea</taxon>
        <taxon>Nitrososphaerota</taxon>
        <taxon>Marine Group I</taxon>
    </lineage>
</organism>
<name>A0A7K4NKG9_9ARCH</name>
<evidence type="ECO:0000313" key="1">
    <source>
        <dbReference type="EMBL" id="NWJ20050.1"/>
    </source>
</evidence>
<dbReference type="Proteomes" id="UP000547822">
    <property type="component" value="Unassembled WGS sequence"/>
</dbReference>
<dbReference type="Proteomes" id="UP000563820">
    <property type="component" value="Unassembled WGS sequence"/>
</dbReference>